<feature type="domain" description="DUF4455" evidence="2">
    <location>
        <begin position="49"/>
        <end position="511"/>
    </location>
</feature>
<dbReference type="PANTHER" id="PTHR21444:SF14">
    <property type="entry name" value="COILED-COIL DOMAIN-CONTAINING PROTEIN 180"/>
    <property type="match status" value="1"/>
</dbReference>
<feature type="region of interest" description="Disordered" evidence="1">
    <location>
        <begin position="1"/>
        <end position="60"/>
    </location>
</feature>
<keyword evidence="5" id="KW-1185">Reference proteome</keyword>
<evidence type="ECO:0000259" key="2">
    <source>
        <dbReference type="Pfam" id="PF14643"/>
    </source>
</evidence>
<dbReference type="InterPro" id="IPR027914">
    <property type="entry name" value="DUF4456"/>
</dbReference>
<evidence type="ECO:0000256" key="1">
    <source>
        <dbReference type="SAM" id="MobiDB-lite"/>
    </source>
</evidence>
<dbReference type="EMBL" id="JAKMXF010000365">
    <property type="protein sequence ID" value="KAI6645946.1"/>
    <property type="molecule type" value="Genomic_DNA"/>
</dbReference>
<dbReference type="InterPro" id="IPR028089">
    <property type="entry name" value="DUF4455"/>
</dbReference>
<comment type="caution">
    <text evidence="4">The sequence shown here is derived from an EMBL/GenBank/DDBJ whole genome shotgun (WGS) entry which is preliminary data.</text>
</comment>
<protein>
    <submittedName>
        <fullName evidence="4">Uncharacterized protein</fullName>
    </submittedName>
</protein>
<dbReference type="Pfam" id="PF14644">
    <property type="entry name" value="DUF4456"/>
    <property type="match status" value="1"/>
</dbReference>
<evidence type="ECO:0000259" key="3">
    <source>
        <dbReference type="Pfam" id="PF14644"/>
    </source>
</evidence>
<dbReference type="PANTHER" id="PTHR21444">
    <property type="entry name" value="COILED-COIL DOMAIN-CONTAINING PROTEIN 180"/>
    <property type="match status" value="1"/>
</dbReference>
<name>A0AAV7JB49_9METZ</name>
<feature type="domain" description="DUF4456" evidence="3">
    <location>
        <begin position="1062"/>
        <end position="1251"/>
    </location>
</feature>
<accession>A0AAV7JB49</accession>
<evidence type="ECO:0000313" key="5">
    <source>
        <dbReference type="Proteomes" id="UP001165289"/>
    </source>
</evidence>
<evidence type="ECO:0000313" key="4">
    <source>
        <dbReference type="EMBL" id="KAI6645946.1"/>
    </source>
</evidence>
<feature type="region of interest" description="Disordered" evidence="1">
    <location>
        <begin position="987"/>
        <end position="1011"/>
    </location>
</feature>
<reference evidence="4 5" key="1">
    <citation type="journal article" date="2023" name="BMC Biol.">
        <title>The compact genome of the sponge Oopsacas minuta (Hexactinellida) is lacking key metazoan core genes.</title>
        <authorList>
            <person name="Santini S."/>
            <person name="Schenkelaars Q."/>
            <person name="Jourda C."/>
            <person name="Duchesne M."/>
            <person name="Belahbib H."/>
            <person name="Rocher C."/>
            <person name="Selva M."/>
            <person name="Riesgo A."/>
            <person name="Vervoort M."/>
            <person name="Leys S.P."/>
            <person name="Kodjabachian L."/>
            <person name="Le Bivic A."/>
            <person name="Borchiellini C."/>
            <person name="Claverie J.M."/>
            <person name="Renard E."/>
        </authorList>
    </citation>
    <scope>NUCLEOTIDE SEQUENCE [LARGE SCALE GENOMIC DNA]</scope>
    <source>
        <strain evidence="4">SPO-2</strain>
    </source>
</reference>
<feature type="compositionally biased region" description="Polar residues" evidence="1">
    <location>
        <begin position="988"/>
        <end position="1011"/>
    </location>
</feature>
<dbReference type="Proteomes" id="UP001165289">
    <property type="component" value="Unassembled WGS sequence"/>
</dbReference>
<proteinExistence type="predicted"/>
<sequence>MIEAIYRTQGNDSDNLDRERLEEVEEVSGLPDALSTGGNSNEVVSRVRKKQQEKHERAREEFRDKLSELSTEYEKKIAEASYSLKEHMDDITEHINELTEPLSDRETLLLQSYSQLESVWSQTLTFSILHQSSIDTFSDTLSEMERKKSSALNVTFSQFSERFTRVGYLTSPQCVSLLEEEAWKMNYTLIENQRSCNQLLFRLRASYIAHEKKYRENWLSLVELWRELRIEKAVREFTIFMSEPAVQHPPQFTNLLRELSKEQSIINTKRIDLIFTISDLTPPIVCSKSVQDWEKMIKDKHDKLESLNTRYLVMLNDCLSRVHEYCLEEAGAVKNRLVSNKVCAEDYVFQVMNDRLLPPVEDLQACTEEMLHSIEQSLDSLLIAQRNQLGDIADYVGDGMCLWQQHENGLNNKERQIQEELDVTRTEHDTKTQKLESSLDLWLDKLRQAACKTDLQYQFDQAKKYLGIISEGYTEFQQQMSSIIEDYPQQIVALLSLYEESVMKGLSITKMLPRAPRKIKPECLIPSGRITRASSSGSIIVKPPLIIHEPIKTDGGITYYWMLRSDTTAESSEHVFITQATSRYNMLLDLAVESVKLPDNMIFKFKKSLVHSYLNHLETWKKEGVERAKGVVSAKNEELSSELELRLHLHEPRENNINQDIRIAREDELKDHEGDFEEQANLINTALDKQKSILTSELIPTIEKMTTGFREKLKDIECHISGLNRHTQLQDVIEVAAAAKSVHIRALKNLIKKFRVSVDDTLYCVKESSVIYSQELLTVSEGKNFAPEEIENFTRRLDSVMKNVDVFETSIKADIDTLQSHNYQVALDIFGKLSEKFDHNLVDINFMERITAKFNEIQLQIRIEIAASNSQAEDIQHHVLLLTELVNSLQQKYEEIESPDYELIRCATDELYKKTQTRIDYLFCYCSPSDKNQASTFIKFQKVTSDVISAMGVTRSIVQAPTRRDTITPSTDQSATPSLAVIDMERAPSSNRSIPRSRTHTPTLTGEKSYMSQRRKGLSRYQLLKNPSFGMEGGNDTNNPTSLLPKIRKLLYSKNDEFFQMSDSFYRSRSSKSILRIDSLPETSEMCMLNVNKRLHSYRTQIEEYRIQCIQELRGQLEKLYATMSNMPLAVFTGILYQITLVLHSEKKEVVKTFSEKFTNFEEIKKMNRAQLRPNLGHIANRDILDKLCQCEIGRHNSVIQAFEKCNNTKMEQLTLSGESFTSQLEDRVTFLSDLFQKVTLPSTIIKLADKHDKQIISSVKRLNPLPENELDSEPNSQMYIDIPKRWFNKEVEYLEKLSLIPSLPVPNISDLYSILFESRDSIFMAFFKDFVSELRENTDDNVTRITRENVAFEVWEKSVTDIKSLFM</sequence>
<dbReference type="Pfam" id="PF14643">
    <property type="entry name" value="DUF4455"/>
    <property type="match status" value="1"/>
</dbReference>
<organism evidence="4 5">
    <name type="scientific">Oopsacas minuta</name>
    <dbReference type="NCBI Taxonomy" id="111878"/>
    <lineage>
        <taxon>Eukaryota</taxon>
        <taxon>Metazoa</taxon>
        <taxon>Porifera</taxon>
        <taxon>Hexactinellida</taxon>
        <taxon>Hexasterophora</taxon>
        <taxon>Lyssacinosida</taxon>
        <taxon>Leucopsacidae</taxon>
        <taxon>Oopsacas</taxon>
    </lineage>
</organism>
<gene>
    <name evidence="4" type="ORF">LOD99_13203</name>
</gene>